<reference evidence="1" key="1">
    <citation type="submission" date="2016-10" db="EMBL/GenBank/DDBJ databases">
        <authorList>
            <person name="Benchimol M."/>
            <person name="Almeida L.G."/>
            <person name="Vasconcelos A.T."/>
            <person name="Perreira-Neves A."/>
            <person name="Rosa I.A."/>
            <person name="Tasca T."/>
            <person name="Bogo M.R."/>
            <person name="de Souza W."/>
        </authorList>
    </citation>
    <scope>NUCLEOTIDE SEQUENCE [LARGE SCALE GENOMIC DNA]</scope>
    <source>
        <strain evidence="1">K</strain>
    </source>
</reference>
<sequence length="97" mass="11277">MIHTNYFTSQKTDFDEVLYEYNSHSEQDNSNFNENNSQSDLDAKSRFLKKDIESSITAQPISFKVEFPREKGFKRDELINESAIDAIESHSDIHLIS</sequence>
<keyword evidence="2" id="KW-1185">Reference proteome</keyword>
<dbReference type="Proteomes" id="UP000179807">
    <property type="component" value="Unassembled WGS sequence"/>
</dbReference>
<accession>A0A1J4K4Q5</accession>
<dbReference type="GeneID" id="94839604"/>
<organism evidence="1 2">
    <name type="scientific">Tritrichomonas foetus</name>
    <dbReference type="NCBI Taxonomy" id="1144522"/>
    <lineage>
        <taxon>Eukaryota</taxon>
        <taxon>Metamonada</taxon>
        <taxon>Parabasalia</taxon>
        <taxon>Tritrichomonadida</taxon>
        <taxon>Tritrichomonadidae</taxon>
        <taxon>Tritrichomonas</taxon>
    </lineage>
</organism>
<name>A0A1J4K4Q5_9EUKA</name>
<comment type="caution">
    <text evidence="1">The sequence shown here is derived from an EMBL/GenBank/DDBJ whole genome shotgun (WGS) entry which is preliminary data.</text>
</comment>
<evidence type="ECO:0000313" key="2">
    <source>
        <dbReference type="Proteomes" id="UP000179807"/>
    </source>
</evidence>
<dbReference type="EMBL" id="MLAK01000745">
    <property type="protein sequence ID" value="OHT05840.1"/>
    <property type="molecule type" value="Genomic_DNA"/>
</dbReference>
<dbReference type="AlphaFoldDB" id="A0A1J4K4Q5"/>
<evidence type="ECO:0000313" key="1">
    <source>
        <dbReference type="EMBL" id="OHT05840.1"/>
    </source>
</evidence>
<dbReference type="VEuPathDB" id="TrichDB:TRFO_26356"/>
<proteinExistence type="predicted"/>
<gene>
    <name evidence="1" type="ORF">TRFO_26356</name>
</gene>
<dbReference type="RefSeq" id="XP_068358976.1">
    <property type="nucleotide sequence ID" value="XM_068504900.1"/>
</dbReference>
<protein>
    <submittedName>
        <fullName evidence="1">Uncharacterized protein</fullName>
    </submittedName>
</protein>